<dbReference type="InterPro" id="IPR004045">
    <property type="entry name" value="Glutathione_S-Trfase_N"/>
</dbReference>
<evidence type="ECO:0000259" key="4">
    <source>
        <dbReference type="PROSITE" id="PS50404"/>
    </source>
</evidence>
<dbReference type="FunFam" id="3.40.30.10:FF:000014">
    <property type="entry name" value="Tau class glutathione S-transferase"/>
    <property type="match status" value="1"/>
</dbReference>
<dbReference type="Proteomes" id="UP000825729">
    <property type="component" value="Unassembled WGS sequence"/>
</dbReference>
<dbReference type="EC" id="2.5.1.18" evidence="1"/>
<dbReference type="GO" id="GO:0004364">
    <property type="term" value="F:glutathione transferase activity"/>
    <property type="evidence" value="ECO:0007669"/>
    <property type="project" value="UniProtKB-EC"/>
</dbReference>
<evidence type="ECO:0000256" key="3">
    <source>
        <dbReference type="ARBA" id="ARBA00047960"/>
    </source>
</evidence>
<feature type="domain" description="GST C-terminal" evidence="5">
    <location>
        <begin position="148"/>
        <end position="274"/>
    </location>
</feature>
<comment type="caution">
    <text evidence="6">The sequence shown here is derived from an EMBL/GenBank/DDBJ whole genome shotgun (WGS) entry which is preliminary data.</text>
</comment>
<dbReference type="InterPro" id="IPR010987">
    <property type="entry name" value="Glutathione-S-Trfase_C-like"/>
</dbReference>
<keyword evidence="2" id="KW-0808">Transferase</keyword>
<protein>
    <recommendedName>
        <fullName evidence="1">glutathione transferase</fullName>
        <ecNumber evidence="1">2.5.1.18</ecNumber>
    </recommendedName>
</protein>
<evidence type="ECO:0000259" key="5">
    <source>
        <dbReference type="PROSITE" id="PS50405"/>
    </source>
</evidence>
<dbReference type="SUPFAM" id="SSF52833">
    <property type="entry name" value="Thioredoxin-like"/>
    <property type="match status" value="1"/>
</dbReference>
<dbReference type="SUPFAM" id="SSF47616">
    <property type="entry name" value="GST C-terminal domain-like"/>
    <property type="match status" value="1"/>
</dbReference>
<dbReference type="PANTHER" id="PTHR11260">
    <property type="entry name" value="GLUTATHIONE S-TRANSFERASE, GST, SUPERFAMILY, GST DOMAIN CONTAINING"/>
    <property type="match status" value="1"/>
</dbReference>
<evidence type="ECO:0000256" key="1">
    <source>
        <dbReference type="ARBA" id="ARBA00012452"/>
    </source>
</evidence>
<accession>A0AAV7ER13</accession>
<gene>
    <name evidence="6" type="ORF">H6P81_011275</name>
</gene>
<dbReference type="InterPro" id="IPR040079">
    <property type="entry name" value="Glutathione_S-Trfase"/>
</dbReference>
<feature type="domain" description="GST N-terminal" evidence="4">
    <location>
        <begin position="62"/>
        <end position="141"/>
    </location>
</feature>
<keyword evidence="7" id="KW-1185">Reference proteome</keyword>
<dbReference type="EMBL" id="JAINDJ010000004">
    <property type="protein sequence ID" value="KAG9451310.1"/>
    <property type="molecule type" value="Genomic_DNA"/>
</dbReference>
<name>A0AAV7ER13_ARIFI</name>
<evidence type="ECO:0000256" key="2">
    <source>
        <dbReference type="ARBA" id="ARBA00022679"/>
    </source>
</evidence>
<dbReference type="GO" id="GO:0006749">
    <property type="term" value="P:glutathione metabolic process"/>
    <property type="evidence" value="ECO:0007669"/>
    <property type="project" value="InterPro"/>
</dbReference>
<dbReference type="InterPro" id="IPR036249">
    <property type="entry name" value="Thioredoxin-like_sf"/>
</dbReference>
<evidence type="ECO:0000313" key="6">
    <source>
        <dbReference type="EMBL" id="KAG9451310.1"/>
    </source>
</evidence>
<dbReference type="InterPro" id="IPR045073">
    <property type="entry name" value="Omega/Tau-like"/>
</dbReference>
<comment type="catalytic activity">
    <reaction evidence="3">
        <text>RX + glutathione = an S-substituted glutathione + a halide anion + H(+)</text>
        <dbReference type="Rhea" id="RHEA:16437"/>
        <dbReference type="ChEBI" id="CHEBI:15378"/>
        <dbReference type="ChEBI" id="CHEBI:16042"/>
        <dbReference type="ChEBI" id="CHEBI:17792"/>
        <dbReference type="ChEBI" id="CHEBI:57925"/>
        <dbReference type="ChEBI" id="CHEBI:90779"/>
        <dbReference type="EC" id="2.5.1.18"/>
    </reaction>
</comment>
<dbReference type="Pfam" id="PF02798">
    <property type="entry name" value="GST_N"/>
    <property type="match status" value="1"/>
</dbReference>
<dbReference type="GO" id="GO:0009407">
    <property type="term" value="P:toxin catabolic process"/>
    <property type="evidence" value="ECO:0007669"/>
    <property type="project" value="UniProtKB-ARBA"/>
</dbReference>
<dbReference type="PANTHER" id="PTHR11260:SF676">
    <property type="entry name" value="GLUTATHIONE S-TRANSFERASE U8"/>
    <property type="match status" value="1"/>
</dbReference>
<dbReference type="PROSITE" id="PS50405">
    <property type="entry name" value="GST_CTER"/>
    <property type="match status" value="1"/>
</dbReference>
<dbReference type="Gene3D" id="3.40.30.10">
    <property type="entry name" value="Glutaredoxin"/>
    <property type="match status" value="1"/>
</dbReference>
<dbReference type="SFLD" id="SFLDG00358">
    <property type="entry name" value="Main_(cytGST)"/>
    <property type="match status" value="1"/>
</dbReference>
<dbReference type="GO" id="GO:0005737">
    <property type="term" value="C:cytoplasm"/>
    <property type="evidence" value="ECO:0007669"/>
    <property type="project" value="TreeGrafter"/>
</dbReference>
<sequence>MMLQNTSPGESYIRNHPPLHQFKQANKEIITYSEIQKEEAAAAAAAAAEKYIFEIYIYISMEELKLHGIWASPYSRRIQWALNLKGVPYEYIEEDPQNKSKELLRFNPVQKKVPVLVHRGKPILESLIILEYIDQIWKDDGAPLLPKDSYRRSKARFWAHFVDNSITLQVMRTAGEEQEAARDELVEKLRVLEKGLEEDYFSGGSPFLHGEQPGYLDIVIGTRLVDYLAFEEAIGLEIFDPEKHPLLFKWLTKMKELEVVKETTPDHERMVAFFRRLREMALNPSKQ</sequence>
<dbReference type="InterPro" id="IPR036282">
    <property type="entry name" value="Glutathione-S-Trfase_C_sf"/>
</dbReference>
<dbReference type="CDD" id="cd03058">
    <property type="entry name" value="GST_N_Tau"/>
    <property type="match status" value="1"/>
</dbReference>
<dbReference type="AlphaFoldDB" id="A0AAV7ER13"/>
<proteinExistence type="predicted"/>
<dbReference type="Gene3D" id="1.20.1050.10">
    <property type="match status" value="1"/>
</dbReference>
<evidence type="ECO:0000313" key="7">
    <source>
        <dbReference type="Proteomes" id="UP000825729"/>
    </source>
</evidence>
<reference evidence="6 7" key="1">
    <citation type="submission" date="2021-07" db="EMBL/GenBank/DDBJ databases">
        <title>The Aristolochia fimbriata genome: insights into angiosperm evolution, floral development and chemical biosynthesis.</title>
        <authorList>
            <person name="Jiao Y."/>
        </authorList>
    </citation>
    <scope>NUCLEOTIDE SEQUENCE [LARGE SCALE GENOMIC DNA]</scope>
    <source>
        <strain evidence="6">IBCAS-2021</strain>
        <tissue evidence="6">Leaf</tissue>
    </source>
</reference>
<dbReference type="CDD" id="cd03185">
    <property type="entry name" value="GST_C_Tau"/>
    <property type="match status" value="1"/>
</dbReference>
<dbReference type="FunFam" id="1.20.1050.10:FF:000016">
    <property type="entry name" value="Glutathione S-transferase U9"/>
    <property type="match status" value="1"/>
</dbReference>
<dbReference type="SFLD" id="SFLDS00019">
    <property type="entry name" value="Glutathione_Transferase_(cytos"/>
    <property type="match status" value="1"/>
</dbReference>
<dbReference type="PROSITE" id="PS50404">
    <property type="entry name" value="GST_NTER"/>
    <property type="match status" value="1"/>
</dbReference>
<organism evidence="6 7">
    <name type="scientific">Aristolochia fimbriata</name>
    <name type="common">White veined hardy Dutchman's pipe vine</name>
    <dbReference type="NCBI Taxonomy" id="158543"/>
    <lineage>
        <taxon>Eukaryota</taxon>
        <taxon>Viridiplantae</taxon>
        <taxon>Streptophyta</taxon>
        <taxon>Embryophyta</taxon>
        <taxon>Tracheophyta</taxon>
        <taxon>Spermatophyta</taxon>
        <taxon>Magnoliopsida</taxon>
        <taxon>Magnoliidae</taxon>
        <taxon>Piperales</taxon>
        <taxon>Aristolochiaceae</taxon>
        <taxon>Aristolochia</taxon>
    </lineage>
</organism>
<dbReference type="InterPro" id="IPR045074">
    <property type="entry name" value="GST_C_Tau"/>
</dbReference>
<dbReference type="SFLD" id="SFLDG01152">
    <property type="entry name" value="Main.3:_Omega-_and_Tau-like"/>
    <property type="match status" value="1"/>
</dbReference>